<sequence length="116" mass="13759">MVNKWLRLLPALFWMLVIWRLSAMPIIQGDHRDWLDFILKKTAHITEYAILYALLRYGLHNTRLHKLPLFIALLYAFIDETHQLFVPGRGGTLRDAILFDTLGAFLSYRFFHRHHG</sequence>
<dbReference type="Pfam" id="PF04892">
    <property type="entry name" value="VanZ"/>
    <property type="match status" value="1"/>
</dbReference>
<accession>A0A1F5FHI6</accession>
<gene>
    <name evidence="2" type="ORF">A2368_00590</name>
</gene>
<dbReference type="AlphaFoldDB" id="A0A1F5FHI6"/>
<evidence type="ECO:0000313" key="2">
    <source>
        <dbReference type="EMBL" id="OGD79027.1"/>
    </source>
</evidence>
<comment type="caution">
    <text evidence="2">The sequence shown here is derived from an EMBL/GenBank/DDBJ whole genome shotgun (WGS) entry which is preliminary data.</text>
</comment>
<dbReference type="EMBL" id="MFAM01000027">
    <property type="protein sequence ID" value="OGD79027.1"/>
    <property type="molecule type" value="Genomic_DNA"/>
</dbReference>
<reference evidence="2 3" key="1">
    <citation type="journal article" date="2016" name="Nat. Commun.">
        <title>Thousands of microbial genomes shed light on interconnected biogeochemical processes in an aquifer system.</title>
        <authorList>
            <person name="Anantharaman K."/>
            <person name="Brown C.T."/>
            <person name="Hug L.A."/>
            <person name="Sharon I."/>
            <person name="Castelle C.J."/>
            <person name="Probst A.J."/>
            <person name="Thomas B.C."/>
            <person name="Singh A."/>
            <person name="Wilkins M.J."/>
            <person name="Karaoz U."/>
            <person name="Brodie E.L."/>
            <person name="Williams K.H."/>
            <person name="Hubbard S.S."/>
            <person name="Banfield J.F."/>
        </authorList>
    </citation>
    <scope>NUCLEOTIDE SEQUENCE [LARGE SCALE GENOMIC DNA]</scope>
</reference>
<dbReference type="Proteomes" id="UP000176682">
    <property type="component" value="Unassembled WGS sequence"/>
</dbReference>
<proteinExistence type="predicted"/>
<organism evidence="2 3">
    <name type="scientific">Candidatus Collierbacteria bacterium RIFOXYB1_FULL_49_13</name>
    <dbReference type="NCBI Taxonomy" id="1817728"/>
    <lineage>
        <taxon>Bacteria</taxon>
        <taxon>Candidatus Collieribacteriota</taxon>
    </lineage>
</organism>
<dbReference type="InterPro" id="IPR006976">
    <property type="entry name" value="VanZ-like"/>
</dbReference>
<protein>
    <recommendedName>
        <fullName evidence="1">VanZ-like domain-containing protein</fullName>
    </recommendedName>
</protein>
<evidence type="ECO:0000259" key="1">
    <source>
        <dbReference type="Pfam" id="PF04892"/>
    </source>
</evidence>
<name>A0A1F5FHI6_9BACT</name>
<feature type="domain" description="VanZ-like" evidence="1">
    <location>
        <begin position="31"/>
        <end position="109"/>
    </location>
</feature>
<evidence type="ECO:0000313" key="3">
    <source>
        <dbReference type="Proteomes" id="UP000176682"/>
    </source>
</evidence>
<dbReference type="NCBIfam" id="NF037970">
    <property type="entry name" value="vanZ_1"/>
    <property type="match status" value="1"/>
</dbReference>